<proteinExistence type="predicted"/>
<dbReference type="EMBL" id="FSHM01000004">
    <property type="protein sequence ID" value="SIB17830.1"/>
    <property type="molecule type" value="Genomic_DNA"/>
</dbReference>
<dbReference type="AlphaFoldDB" id="A0AB38D1D9"/>
<organism evidence="1 2">
    <name type="scientific">Mycobacteroides abscessus subsp. abscessus</name>
    <dbReference type="NCBI Taxonomy" id="1185650"/>
    <lineage>
        <taxon>Bacteria</taxon>
        <taxon>Bacillati</taxon>
        <taxon>Actinomycetota</taxon>
        <taxon>Actinomycetes</taxon>
        <taxon>Mycobacteriales</taxon>
        <taxon>Mycobacteriaceae</taxon>
        <taxon>Mycobacteroides</taxon>
        <taxon>Mycobacteroides abscessus</taxon>
    </lineage>
</organism>
<dbReference type="Proteomes" id="UP000185210">
    <property type="component" value="Unassembled WGS sequence"/>
</dbReference>
<dbReference type="PANTHER" id="PTHR34817:SF1">
    <property type="entry name" value="NUCLEOTIDYLTRANSFERASE"/>
    <property type="match status" value="1"/>
</dbReference>
<dbReference type="InterPro" id="IPR018775">
    <property type="entry name" value="RlaP"/>
</dbReference>
<protein>
    <submittedName>
        <fullName evidence="1">Predicted nucleotidyltransferase</fullName>
    </submittedName>
</protein>
<sequence>MSHHSPRHREIASRGLILLTEVGSGLHGVTLANTDDHDEMGVCIPPPECVLGLEKFEQYADRWHADGTRIPDGVRSQHGDTDHTTYALNKWARLAAQGNPTVLPPLFAPPKSIYHKSPEGQQIVSNRNLFLSKDAGWRFHGYLKDQRARMVGEKGKSKHKNRHELVEQFGFDTKMAYHALRLAVQGAQLMTHHNITIPMHAIDVTWLRAVRRGDYALETVTEWLDTYTEGLEANIETSTLPDHVDHDQLNDFLIGLHYSFWKRTGQL</sequence>
<gene>
    <name evidence="1" type="ORF">SAMEA2070301_03118</name>
</gene>
<dbReference type="PANTHER" id="PTHR34817">
    <property type="entry name" value="NUCLEOTIDYLTRANSFERASE"/>
    <property type="match status" value="1"/>
</dbReference>
<dbReference type="Pfam" id="PF10127">
    <property type="entry name" value="RlaP"/>
    <property type="match status" value="1"/>
</dbReference>
<dbReference type="RefSeq" id="WP_074292911.1">
    <property type="nucleotide sequence ID" value="NZ_FSFF01000001.1"/>
</dbReference>
<evidence type="ECO:0000313" key="2">
    <source>
        <dbReference type="Proteomes" id="UP000185210"/>
    </source>
</evidence>
<reference evidence="1 2" key="1">
    <citation type="submission" date="2016-11" db="EMBL/GenBank/DDBJ databases">
        <authorList>
            <consortium name="Pathogen Informatics"/>
        </authorList>
    </citation>
    <scope>NUCLEOTIDE SEQUENCE [LARGE SCALE GENOMIC DNA]</scope>
    <source>
        <strain evidence="1 2">104</strain>
    </source>
</reference>
<evidence type="ECO:0000313" key="1">
    <source>
        <dbReference type="EMBL" id="SIB17830.1"/>
    </source>
</evidence>
<comment type="caution">
    <text evidence="1">The sequence shown here is derived from an EMBL/GenBank/DDBJ whole genome shotgun (WGS) entry which is preliminary data.</text>
</comment>
<accession>A0AB38D1D9</accession>
<name>A0AB38D1D9_9MYCO</name>